<name>A0A1B6CIJ1_9HEMI</name>
<dbReference type="InterPro" id="IPR012337">
    <property type="entry name" value="RNaseH-like_sf"/>
</dbReference>
<accession>A0A1B6CIJ1</accession>
<organism evidence="2">
    <name type="scientific">Clastoptera arizonana</name>
    <name type="common">Arizona spittle bug</name>
    <dbReference type="NCBI Taxonomy" id="38151"/>
    <lineage>
        <taxon>Eukaryota</taxon>
        <taxon>Metazoa</taxon>
        <taxon>Ecdysozoa</taxon>
        <taxon>Arthropoda</taxon>
        <taxon>Hexapoda</taxon>
        <taxon>Insecta</taxon>
        <taxon>Pterygota</taxon>
        <taxon>Neoptera</taxon>
        <taxon>Paraneoptera</taxon>
        <taxon>Hemiptera</taxon>
        <taxon>Auchenorrhyncha</taxon>
        <taxon>Cercopoidea</taxon>
        <taxon>Clastopteridae</taxon>
        <taxon>Clastoptera</taxon>
    </lineage>
</organism>
<feature type="non-terminal residue" evidence="2">
    <location>
        <position position="258"/>
    </location>
</feature>
<evidence type="ECO:0000259" key="1">
    <source>
        <dbReference type="Pfam" id="PF17921"/>
    </source>
</evidence>
<dbReference type="SUPFAM" id="SSF53098">
    <property type="entry name" value="Ribonuclease H-like"/>
    <property type="match status" value="1"/>
</dbReference>
<feature type="non-terminal residue" evidence="2">
    <location>
        <position position="1"/>
    </location>
</feature>
<sequence length="258" mass="29164">LKATTAYCYRFINNARSSETKQFGPHTVKELTSVLHFLIKREQNTHFSQDINIIKTGRSIAKGQLKALNPLIDNHGLLRVGGRLKNAAIEDDQKHPIILTAKSFLTDLIVRHEHERTLHSGPTLLLATLRQKFWPIAGRNSTRKIVRQCIVCFRARPTNYQPQMGNMPASRLKPARPFLTTGVDYCGPIFIKTTKQRSAKLIKAYITVFVCFVTKAIHLELVTDLTTEAFLAALDRFIARRGICADIYSDNGRNFFGA</sequence>
<feature type="domain" description="Integrase zinc-binding" evidence="1">
    <location>
        <begin position="105"/>
        <end position="157"/>
    </location>
</feature>
<protein>
    <recommendedName>
        <fullName evidence="1">Integrase zinc-binding domain-containing protein</fullName>
    </recommendedName>
</protein>
<evidence type="ECO:0000313" key="2">
    <source>
        <dbReference type="EMBL" id="JAS13213.1"/>
    </source>
</evidence>
<dbReference type="GO" id="GO:0003676">
    <property type="term" value="F:nucleic acid binding"/>
    <property type="evidence" value="ECO:0007669"/>
    <property type="project" value="InterPro"/>
</dbReference>
<gene>
    <name evidence="2" type="ORF">g.43614</name>
</gene>
<dbReference type="EMBL" id="GEDC01024085">
    <property type="protein sequence ID" value="JAS13213.1"/>
    <property type="molecule type" value="Transcribed_RNA"/>
</dbReference>
<reference evidence="2" key="1">
    <citation type="submission" date="2015-12" db="EMBL/GenBank/DDBJ databases">
        <title>De novo transcriptome assembly of four potential Pierce s Disease insect vectors from Arizona vineyards.</title>
        <authorList>
            <person name="Tassone E.E."/>
        </authorList>
    </citation>
    <scope>NUCLEOTIDE SEQUENCE</scope>
</reference>
<dbReference type="Gene3D" id="3.30.420.10">
    <property type="entry name" value="Ribonuclease H-like superfamily/Ribonuclease H"/>
    <property type="match status" value="1"/>
</dbReference>
<dbReference type="AlphaFoldDB" id="A0A1B6CIJ1"/>
<dbReference type="InterPro" id="IPR041588">
    <property type="entry name" value="Integrase_H2C2"/>
</dbReference>
<dbReference type="InterPro" id="IPR036397">
    <property type="entry name" value="RNaseH_sf"/>
</dbReference>
<dbReference type="Pfam" id="PF17921">
    <property type="entry name" value="Integrase_H2C2"/>
    <property type="match status" value="1"/>
</dbReference>
<dbReference type="PANTHER" id="PTHR47331">
    <property type="entry name" value="PHD-TYPE DOMAIN-CONTAINING PROTEIN"/>
    <property type="match status" value="1"/>
</dbReference>
<proteinExistence type="predicted"/>